<dbReference type="AlphaFoldDB" id="A0A1W5DA80"/>
<dbReference type="InterPro" id="IPR002347">
    <property type="entry name" value="SDR_fam"/>
</dbReference>
<evidence type="ECO:0000259" key="7">
    <source>
        <dbReference type="Pfam" id="PF24616"/>
    </source>
</evidence>
<feature type="transmembrane region" description="Helical" evidence="4">
    <location>
        <begin position="335"/>
        <end position="355"/>
    </location>
</feature>
<dbReference type="Pfam" id="PF24616">
    <property type="entry name" value="DUF7624"/>
    <property type="match status" value="1"/>
</dbReference>
<dbReference type="EMBL" id="FWEW01003615">
    <property type="protein sequence ID" value="SLM40016.1"/>
    <property type="molecule type" value="Genomic_DNA"/>
</dbReference>
<dbReference type="PANTHER" id="PTHR44196">
    <property type="entry name" value="DEHYDROGENASE/REDUCTASE SDR FAMILY MEMBER 7B"/>
    <property type="match status" value="1"/>
</dbReference>
<feature type="compositionally biased region" description="Acidic residues" evidence="3">
    <location>
        <begin position="981"/>
        <end position="992"/>
    </location>
</feature>
<proteinExistence type="inferred from homology"/>
<feature type="compositionally biased region" description="Acidic residues" evidence="3">
    <location>
        <begin position="706"/>
        <end position="722"/>
    </location>
</feature>
<sequence length="1159" mass="127868">MSSKSLDFKCAIVTGGGGGIGRAISEWLISTGKKVIIVGRTESKLQSAAKEMKAAAYYTLDTGDISSIPSFVKQIIKEHPDVDCLINNAGVQRPLEIQKFDLDKADQEININIRGPMHLAIGFLDHFKSQPNGAVIVNVSSVLGYIPTSVINPVYNGSKAWLHFWSMNLRTQLKDTKIRVIEIAPPTVATDLHRERADPDDNKKEKNPNALSVEEFMEDVTKAWKNGQEVIGAGSSITVIDRWYNEFGPDYEKAAGTNEPKHASIRTALTIYIILPACRIRSQDDPLLQSTMPSLIYSPVFVLLVLEMSIFMLLIVPLPYTWRRKLFAFISDSPLVAKLQYGMKITFIFILILFIDSVNRVYRVQVELALAKQQGGAAGAAAIGGSERMEVQARKFYSQRNMYLCGFTLFLSLILNRTYVMILDTLRLEEKVKRYEGNASAKGNDSERLAQAGGPGEIGRLKNQLAQKDRDIETLKKQSEGLSREYGNLSDEFGKANADAIPKKDRASDLSTSSLHPPPPSPPIVVSSPSDNADPSPIAPSSNGTDTTDIDDVAAELDDSTPTPEQQRASTSAPKAPEPELKLETKIAGDNARRPPSDEDEQPDSVIHAPEGFPSFSARKSPPSRRHSTPSPSQRSDLTVTSAGLLSPERAGNKQPRSPLSPPPITTAIPPMRDWTITPRAQTRQEAEATEQERGQSQHRSSSLEDIPEAQDTEQGGDDGPDPNDHFSRDAVGNFQETADEVAALKLALSECWNFCNTMAGLSYIHRERIFSFKGRKGDVQEQAWKSCWKLCQKLYETRDEDYATQVRPTLDLCRDFCQALFEGRERENDIADSVLRVSFELNNHLYNTHDRTLPEAFRERTLDFYITLCHRLMKQRTRLAEETDSLLRACWSLAEMLFSLRQNKRDGKPADEELLCSAVQACWELCDLFREGWTQVRPDRGTPRPSQTTFSQAFQQAKQTEVAARAASAAAAAAAADAEAEAEADYSEDEEFGRLNPETPTTVFEDTQQVSPDEAVVPNILVLGPEHSTHRAQQPRPHKWSSSSSTLSGYSQSSETTTSSTSTIITSANEDPALSCLKLLVVKAALNAGYQRSPSPSSSSHPSLQAFVKALPATAFGAQASQVQLLEQYKKLVAADPAFRKPGPSSVLFTAVETFSGY</sequence>
<keyword evidence="4" id="KW-0472">Membrane</keyword>
<dbReference type="Gene3D" id="1.20.5.110">
    <property type="match status" value="1"/>
</dbReference>
<feature type="compositionally biased region" description="Low complexity" evidence="3">
    <location>
        <begin position="1042"/>
        <end position="1059"/>
    </location>
</feature>
<dbReference type="InterPro" id="IPR041672">
    <property type="entry name" value="Bap31/Bap29_C"/>
</dbReference>
<comment type="similarity">
    <text evidence="1">Belongs to the short-chain dehydrogenases/reductases (SDR) family.</text>
</comment>
<feature type="transmembrane region" description="Helical" evidence="4">
    <location>
        <begin position="295"/>
        <end position="315"/>
    </location>
</feature>
<keyword evidence="4" id="KW-1133">Transmembrane helix</keyword>
<feature type="region of interest" description="Disordered" evidence="3">
    <location>
        <begin position="1028"/>
        <end position="1059"/>
    </location>
</feature>
<name>A0A1W5DA80_9LECA</name>
<dbReference type="Pfam" id="PF00106">
    <property type="entry name" value="adh_short"/>
    <property type="match status" value="1"/>
</dbReference>
<keyword evidence="2" id="KW-0560">Oxidoreductase</keyword>
<accession>A0A1W5DA80</accession>
<dbReference type="Proteomes" id="UP000192927">
    <property type="component" value="Unassembled WGS sequence"/>
</dbReference>
<feature type="compositionally biased region" description="Polar residues" evidence="3">
    <location>
        <begin position="560"/>
        <end position="573"/>
    </location>
</feature>
<evidence type="ECO:0000256" key="3">
    <source>
        <dbReference type="SAM" id="MobiDB-lite"/>
    </source>
</evidence>
<feature type="region of interest" description="Disordered" evidence="3">
    <location>
        <begin position="504"/>
        <end position="730"/>
    </location>
</feature>
<feature type="compositionally biased region" description="Basic and acidic residues" evidence="3">
    <location>
        <begin position="683"/>
        <end position="696"/>
    </location>
</feature>
<feature type="region of interest" description="Disordered" evidence="3">
    <location>
        <begin position="981"/>
        <end position="1001"/>
    </location>
</feature>
<evidence type="ECO:0000313" key="8">
    <source>
        <dbReference type="EMBL" id="SLM40016.1"/>
    </source>
</evidence>
<evidence type="ECO:0000256" key="4">
    <source>
        <dbReference type="SAM" id="Phobius"/>
    </source>
</evidence>
<dbReference type="Gene3D" id="3.40.50.720">
    <property type="entry name" value="NAD(P)-binding Rossmann-like Domain"/>
    <property type="match status" value="1"/>
</dbReference>
<dbReference type="PRINTS" id="PR00081">
    <property type="entry name" value="GDHRDH"/>
</dbReference>
<keyword evidence="4" id="KW-0812">Transmembrane</keyword>
<dbReference type="InterPro" id="IPR056041">
    <property type="entry name" value="DUF7624"/>
</dbReference>
<evidence type="ECO:0000256" key="1">
    <source>
        <dbReference type="ARBA" id="ARBA00006484"/>
    </source>
</evidence>
<evidence type="ECO:0000313" key="9">
    <source>
        <dbReference type="Proteomes" id="UP000192927"/>
    </source>
</evidence>
<protein>
    <submittedName>
        <fullName evidence="8">Short-chain dehydrogenase/reductase SDR</fullName>
    </submittedName>
</protein>
<dbReference type="InterPro" id="IPR040463">
    <property type="entry name" value="BAP29/BAP31_N"/>
</dbReference>
<dbReference type="InterPro" id="IPR036291">
    <property type="entry name" value="NAD(P)-bd_dom_sf"/>
</dbReference>
<evidence type="ECO:0000259" key="5">
    <source>
        <dbReference type="Pfam" id="PF05529"/>
    </source>
</evidence>
<feature type="domain" description="BAP29/BAP31 transmembrane" evidence="5">
    <location>
        <begin position="294"/>
        <end position="434"/>
    </location>
</feature>
<dbReference type="PANTHER" id="PTHR44196:SF1">
    <property type="entry name" value="DEHYDROGENASE_REDUCTASE SDR FAMILY MEMBER 7B"/>
    <property type="match status" value="1"/>
</dbReference>
<reference evidence="9" key="1">
    <citation type="submission" date="2017-03" db="EMBL/GenBank/DDBJ databases">
        <authorList>
            <person name="Sharma R."/>
            <person name="Thines M."/>
        </authorList>
    </citation>
    <scope>NUCLEOTIDE SEQUENCE [LARGE SCALE GENOMIC DNA]</scope>
</reference>
<feature type="compositionally biased region" description="Basic and acidic residues" evidence="3">
    <location>
        <begin position="577"/>
        <end position="597"/>
    </location>
</feature>
<feature type="transmembrane region" description="Helical" evidence="4">
    <location>
        <begin position="402"/>
        <end position="422"/>
    </location>
</feature>
<feature type="domain" description="DUF7624" evidence="7">
    <location>
        <begin position="1066"/>
        <end position="1144"/>
    </location>
</feature>
<feature type="region of interest" description="Disordered" evidence="3">
    <location>
        <begin position="437"/>
        <end position="471"/>
    </location>
</feature>
<evidence type="ECO:0000259" key="6">
    <source>
        <dbReference type="Pfam" id="PF18035"/>
    </source>
</evidence>
<dbReference type="Pfam" id="PF18035">
    <property type="entry name" value="Bap31_Bap29_C"/>
    <property type="match status" value="1"/>
</dbReference>
<dbReference type="GO" id="GO:0016020">
    <property type="term" value="C:membrane"/>
    <property type="evidence" value="ECO:0007669"/>
    <property type="project" value="TreeGrafter"/>
</dbReference>
<feature type="compositionally biased region" description="Acidic residues" evidence="3">
    <location>
        <begin position="548"/>
        <end position="559"/>
    </location>
</feature>
<dbReference type="SUPFAM" id="SSF51735">
    <property type="entry name" value="NAD(P)-binding Rossmann-fold domains"/>
    <property type="match status" value="1"/>
</dbReference>
<evidence type="ECO:0000256" key="2">
    <source>
        <dbReference type="ARBA" id="ARBA00023002"/>
    </source>
</evidence>
<dbReference type="GO" id="GO:0016491">
    <property type="term" value="F:oxidoreductase activity"/>
    <property type="evidence" value="ECO:0007669"/>
    <property type="project" value="UniProtKB-KW"/>
</dbReference>
<dbReference type="Pfam" id="PF05529">
    <property type="entry name" value="Bap31"/>
    <property type="match status" value="1"/>
</dbReference>
<organism evidence="8 9">
    <name type="scientific">Lasallia pustulata</name>
    <dbReference type="NCBI Taxonomy" id="136370"/>
    <lineage>
        <taxon>Eukaryota</taxon>
        <taxon>Fungi</taxon>
        <taxon>Dikarya</taxon>
        <taxon>Ascomycota</taxon>
        <taxon>Pezizomycotina</taxon>
        <taxon>Lecanoromycetes</taxon>
        <taxon>OSLEUM clade</taxon>
        <taxon>Umbilicariomycetidae</taxon>
        <taxon>Umbilicariales</taxon>
        <taxon>Umbilicariaceae</taxon>
        <taxon>Lasallia</taxon>
    </lineage>
</organism>
<feature type="domain" description="Bap31/Bap29 cytoplasmic coiled-coil" evidence="6">
    <location>
        <begin position="456"/>
        <end position="505"/>
    </location>
</feature>
<keyword evidence="9" id="KW-1185">Reference proteome</keyword>